<sequence length="348" mass="38144">MAHRENFDRFAINLGMEKFPGFPEDCVTYKDVELSCLWLYLPAAEFAYNNHTHSSTQQVPFMTDTGRLPRMGFEPHELLASYSLTLYGHHFLVPVAVGAQISGINVGAWTAPGELRLLPSPVSFYLLPTAFHSGHSALGMDLYSAHHTSGPSMYSPVVLAARRVAGRRPYFTSATSPLIFNGLPSRASVSTAIEVPLRAKHVGAEMRGMMSVFRINPFVFPIQGGSSQALYEARPLDQEPLSFEFQLEMVMQEGGQNESVHQPAQQKRTEGLSLASSTALNVLSEPYQPDWMLTPGEQQPKALSVAGSDAVAAIVSGCNCPHCWSLLLEEIQSCVYCLTQYLDTASPT</sequence>
<comment type="caution">
    <text evidence="1">The sequence shown here is derived from an EMBL/GenBank/DDBJ whole genome shotgun (WGS) entry which is preliminary data.</text>
</comment>
<evidence type="ECO:0000313" key="2">
    <source>
        <dbReference type="Proteomes" id="UP001362999"/>
    </source>
</evidence>
<accession>A0AAV9ZST0</accession>
<organism evidence="1 2">
    <name type="scientific">Favolaschia claudopus</name>
    <dbReference type="NCBI Taxonomy" id="2862362"/>
    <lineage>
        <taxon>Eukaryota</taxon>
        <taxon>Fungi</taxon>
        <taxon>Dikarya</taxon>
        <taxon>Basidiomycota</taxon>
        <taxon>Agaricomycotina</taxon>
        <taxon>Agaricomycetes</taxon>
        <taxon>Agaricomycetidae</taxon>
        <taxon>Agaricales</taxon>
        <taxon>Marasmiineae</taxon>
        <taxon>Mycenaceae</taxon>
        <taxon>Favolaschia</taxon>
    </lineage>
</organism>
<dbReference type="EMBL" id="JAWWNJ010000114">
    <property type="protein sequence ID" value="KAK6991963.1"/>
    <property type="molecule type" value="Genomic_DNA"/>
</dbReference>
<dbReference type="Proteomes" id="UP001362999">
    <property type="component" value="Unassembled WGS sequence"/>
</dbReference>
<evidence type="ECO:0000313" key="1">
    <source>
        <dbReference type="EMBL" id="KAK6991963.1"/>
    </source>
</evidence>
<reference evidence="1 2" key="1">
    <citation type="journal article" date="2024" name="J Genomics">
        <title>Draft genome sequencing and assembly of Favolaschia claudopus CIRM-BRFM 2984 isolated from oak limbs.</title>
        <authorList>
            <person name="Navarro D."/>
            <person name="Drula E."/>
            <person name="Chaduli D."/>
            <person name="Cazenave R."/>
            <person name="Ahrendt S."/>
            <person name="Wang J."/>
            <person name="Lipzen A."/>
            <person name="Daum C."/>
            <person name="Barry K."/>
            <person name="Grigoriev I.V."/>
            <person name="Favel A."/>
            <person name="Rosso M.N."/>
            <person name="Martin F."/>
        </authorList>
    </citation>
    <scope>NUCLEOTIDE SEQUENCE [LARGE SCALE GENOMIC DNA]</scope>
    <source>
        <strain evidence="1 2">CIRM-BRFM 2984</strain>
    </source>
</reference>
<protein>
    <submittedName>
        <fullName evidence="1">Uncharacterized protein</fullName>
    </submittedName>
</protein>
<dbReference type="AlphaFoldDB" id="A0AAV9ZST0"/>
<gene>
    <name evidence="1" type="ORF">R3P38DRAFT_3437778</name>
</gene>
<proteinExistence type="predicted"/>
<name>A0AAV9ZST0_9AGAR</name>
<keyword evidence="2" id="KW-1185">Reference proteome</keyword>